<dbReference type="InterPro" id="IPR027372">
    <property type="entry name" value="Phytase-like_dom"/>
</dbReference>
<feature type="signal peptide" evidence="1">
    <location>
        <begin position="1"/>
        <end position="19"/>
    </location>
</feature>
<dbReference type="Proteomes" id="UP000641137">
    <property type="component" value="Unassembled WGS sequence"/>
</dbReference>
<evidence type="ECO:0000256" key="1">
    <source>
        <dbReference type="SAM" id="SignalP"/>
    </source>
</evidence>
<dbReference type="AlphaFoldDB" id="A0A8J3GH36"/>
<gene>
    <name evidence="3" type="ORF">GCM10010136_27030</name>
</gene>
<feature type="chain" id="PRO_5035252039" description="Phytase-like domain-containing protein" evidence="1">
    <location>
        <begin position="20"/>
        <end position="325"/>
    </location>
</feature>
<dbReference type="Pfam" id="PF13449">
    <property type="entry name" value="Phytase-like"/>
    <property type="match status" value="1"/>
</dbReference>
<accession>A0A8J3GH36</accession>
<comment type="caution">
    <text evidence="3">The sequence shown here is derived from an EMBL/GenBank/DDBJ whole genome shotgun (WGS) entry which is preliminary data.</text>
</comment>
<reference evidence="3" key="1">
    <citation type="journal article" date="2014" name="Int. J. Syst. Evol. Microbiol.">
        <title>Complete genome sequence of Corynebacterium casei LMG S-19264T (=DSM 44701T), isolated from a smear-ripened cheese.</title>
        <authorList>
            <consortium name="US DOE Joint Genome Institute (JGI-PGF)"/>
            <person name="Walter F."/>
            <person name="Albersmeier A."/>
            <person name="Kalinowski J."/>
            <person name="Ruckert C."/>
        </authorList>
    </citation>
    <scope>NUCLEOTIDE SEQUENCE</scope>
    <source>
        <strain evidence="3">KCTC 42097</strain>
    </source>
</reference>
<keyword evidence="4" id="KW-1185">Reference proteome</keyword>
<evidence type="ECO:0000313" key="4">
    <source>
        <dbReference type="Proteomes" id="UP000641137"/>
    </source>
</evidence>
<name>A0A8J3GH36_9HYPH</name>
<sequence>MKRAACLLAFSLLSDMAFGAEGVLLPRPIPSFGPANADAPHSGAMLFEAGFSLTSGAETFGGISAFRYFDEGRSIIGVTDEGNWFFARVERDALGRPTRLSDLAMQPLLDLKGRPFTHKRDADSEGMTIIGDEVWVSFERRARVLRYKFQPRRMGFALGEVDFIIPPHDLRKNRGMEALTLAPVNSGFGAHPVVISERSLDASGSIFAAILRGPRKGVFKIKRTNEFDITDAAFLPDGRLLVLERRFSMIGGVAMRMRRLDLSKAQNAPYDGEILLEANMNKSIDNMEALDVFKRADGKIVVGVMSDDNFSFFQRNLYLEFTLGN</sequence>
<proteinExistence type="predicted"/>
<keyword evidence="1" id="KW-0732">Signal</keyword>
<feature type="domain" description="Phytase-like" evidence="2">
    <location>
        <begin position="59"/>
        <end position="310"/>
    </location>
</feature>
<dbReference type="RefSeq" id="WP_189491137.1">
    <property type="nucleotide sequence ID" value="NZ_BMZO01000009.1"/>
</dbReference>
<evidence type="ECO:0000313" key="3">
    <source>
        <dbReference type="EMBL" id="GHC76378.1"/>
    </source>
</evidence>
<protein>
    <recommendedName>
        <fullName evidence="2">Phytase-like domain-containing protein</fullName>
    </recommendedName>
</protein>
<dbReference type="InterPro" id="IPR014567">
    <property type="entry name" value="UCP031900"/>
</dbReference>
<evidence type="ECO:0000259" key="2">
    <source>
        <dbReference type="Pfam" id="PF13449"/>
    </source>
</evidence>
<organism evidence="3 4">
    <name type="scientific">Limoniibacter endophyticus</name>
    <dbReference type="NCBI Taxonomy" id="1565040"/>
    <lineage>
        <taxon>Bacteria</taxon>
        <taxon>Pseudomonadati</taxon>
        <taxon>Pseudomonadota</taxon>
        <taxon>Alphaproteobacteria</taxon>
        <taxon>Hyphomicrobiales</taxon>
        <taxon>Bartonellaceae</taxon>
        <taxon>Limoniibacter</taxon>
    </lineage>
</organism>
<reference evidence="3" key="2">
    <citation type="submission" date="2020-09" db="EMBL/GenBank/DDBJ databases">
        <authorList>
            <person name="Sun Q."/>
            <person name="Kim S."/>
        </authorList>
    </citation>
    <scope>NUCLEOTIDE SEQUENCE</scope>
    <source>
        <strain evidence="3">KCTC 42097</strain>
    </source>
</reference>
<dbReference type="PIRSF" id="PIRSF031900">
    <property type="entry name" value="UCP031900"/>
    <property type="match status" value="1"/>
</dbReference>
<dbReference type="EMBL" id="BMZO01000009">
    <property type="protein sequence ID" value="GHC76378.1"/>
    <property type="molecule type" value="Genomic_DNA"/>
</dbReference>